<accession>A0A3P5ZN77</accession>
<proteinExistence type="predicted"/>
<sequence>MEGELVEADIVVPMHLSFKKTQAYEKYPKGQSRGRWKHLKQILQADPDHHPFYINIESPPSTQPCKRICDVTGFEVCAICRPQNKPPLCKCSCFQDSKVTLHPPSPPLSLHSQCRSSSQVAPCPVFTCNMYCGRYFYVPQSY</sequence>
<dbReference type="PANTHER" id="PTHR31200:SF1">
    <property type="entry name" value="INO80 COMPLEX SUBUNIT C"/>
    <property type="match status" value="1"/>
</dbReference>
<dbReference type="EMBL" id="LR031571">
    <property type="protein sequence ID" value="VDC73508.1"/>
    <property type="molecule type" value="Genomic_DNA"/>
</dbReference>
<evidence type="ECO:0000313" key="1">
    <source>
        <dbReference type="EMBL" id="VDC73508.1"/>
    </source>
</evidence>
<protein>
    <submittedName>
        <fullName evidence="1">Uncharacterized protein</fullName>
    </submittedName>
</protein>
<dbReference type="AlphaFoldDB" id="A0A3P5ZN77"/>
<dbReference type="PANTHER" id="PTHR31200">
    <property type="entry name" value="INO80 COMPLEX SUBUNIT C"/>
    <property type="match status" value="1"/>
</dbReference>
<gene>
    <name evidence="1" type="ORF">BRAA01T00010Z</name>
</gene>
<name>A0A3P5ZN77_BRACM</name>
<organism evidence="1">
    <name type="scientific">Brassica campestris</name>
    <name type="common">Field mustard</name>
    <dbReference type="NCBI Taxonomy" id="3711"/>
    <lineage>
        <taxon>Eukaryota</taxon>
        <taxon>Viridiplantae</taxon>
        <taxon>Streptophyta</taxon>
        <taxon>Embryophyta</taxon>
        <taxon>Tracheophyta</taxon>
        <taxon>Spermatophyta</taxon>
        <taxon>Magnoliopsida</taxon>
        <taxon>eudicotyledons</taxon>
        <taxon>Gunneridae</taxon>
        <taxon>Pentapetalae</taxon>
        <taxon>rosids</taxon>
        <taxon>malvids</taxon>
        <taxon>Brassicales</taxon>
        <taxon>Brassicaceae</taxon>
        <taxon>Brassiceae</taxon>
        <taxon>Brassica</taxon>
    </lineage>
</organism>
<reference evidence="1" key="1">
    <citation type="submission" date="2018-11" db="EMBL/GenBank/DDBJ databases">
        <authorList>
            <consortium name="Genoscope - CEA"/>
            <person name="William W."/>
        </authorList>
    </citation>
    <scope>NUCLEOTIDE SEQUENCE</scope>
</reference>
<dbReference type="GO" id="GO:0006338">
    <property type="term" value="P:chromatin remodeling"/>
    <property type="evidence" value="ECO:0007669"/>
    <property type="project" value="InterPro"/>
</dbReference>
<dbReference type="InterPro" id="IPR029525">
    <property type="entry name" value="INO80C/Ies6"/>
</dbReference>
<dbReference type="GO" id="GO:0031011">
    <property type="term" value="C:Ino80 complex"/>
    <property type="evidence" value="ECO:0007669"/>
    <property type="project" value="InterPro"/>
</dbReference>